<dbReference type="InterPro" id="IPR051405">
    <property type="entry name" value="phD/YefM_antitoxin"/>
</dbReference>
<dbReference type="RefSeq" id="WP_150989401.1">
    <property type="nucleotide sequence ID" value="NZ_CP062804.1"/>
</dbReference>
<comment type="similarity">
    <text evidence="1 2">Belongs to the phD/YefM antitoxin family.</text>
</comment>
<evidence type="ECO:0000313" key="3">
    <source>
        <dbReference type="EMBL" id="QOT78944.1"/>
    </source>
</evidence>
<dbReference type="EMBL" id="CP062804">
    <property type="protein sequence ID" value="QOT78944.1"/>
    <property type="molecule type" value="Genomic_DNA"/>
</dbReference>
<dbReference type="PANTHER" id="PTHR33713">
    <property type="entry name" value="ANTITOXIN YAFN-RELATED"/>
    <property type="match status" value="1"/>
</dbReference>
<dbReference type="InterPro" id="IPR036165">
    <property type="entry name" value="YefM-like_sf"/>
</dbReference>
<evidence type="ECO:0000313" key="4">
    <source>
        <dbReference type="Proteomes" id="UP000397656"/>
    </source>
</evidence>
<dbReference type="Proteomes" id="UP000397656">
    <property type="component" value="Chromosome 2"/>
</dbReference>
<dbReference type="AlphaFoldDB" id="A0A643FPS6"/>
<dbReference type="Gene3D" id="3.40.1620.10">
    <property type="entry name" value="YefM-like domain"/>
    <property type="match status" value="1"/>
</dbReference>
<accession>A0A643FPS6</accession>
<organism evidence="3 4">
    <name type="scientific">Cupriavidus basilensis</name>
    <dbReference type="NCBI Taxonomy" id="68895"/>
    <lineage>
        <taxon>Bacteria</taxon>
        <taxon>Pseudomonadati</taxon>
        <taxon>Pseudomonadota</taxon>
        <taxon>Betaproteobacteria</taxon>
        <taxon>Burkholderiales</taxon>
        <taxon>Burkholderiaceae</taxon>
        <taxon>Cupriavidus</taxon>
    </lineage>
</organism>
<dbReference type="Pfam" id="PF02604">
    <property type="entry name" value="PhdYeFM_antitox"/>
    <property type="match status" value="1"/>
</dbReference>
<comment type="function">
    <text evidence="2">Antitoxin component of a type II toxin-antitoxin (TA) system.</text>
</comment>
<name>A0A643FPS6_9BURK</name>
<dbReference type="SUPFAM" id="SSF143120">
    <property type="entry name" value="YefM-like"/>
    <property type="match status" value="1"/>
</dbReference>
<dbReference type="GeneID" id="98405115"/>
<gene>
    <name evidence="3" type="ORF">F7R26_029605</name>
</gene>
<evidence type="ECO:0000256" key="1">
    <source>
        <dbReference type="ARBA" id="ARBA00009981"/>
    </source>
</evidence>
<dbReference type="InterPro" id="IPR006442">
    <property type="entry name" value="Antitoxin_Phd/YefM"/>
</dbReference>
<protein>
    <recommendedName>
        <fullName evidence="2">Antitoxin</fullName>
    </recommendedName>
</protein>
<dbReference type="PANTHER" id="PTHR33713:SF10">
    <property type="entry name" value="ANTITOXIN YAFN"/>
    <property type="match status" value="1"/>
</dbReference>
<sequence>MTVTRAIYATATVSITDLRRNPGAIIEEAGNEPVAVLNHNRPAAYLVPAQAFEALMDRLEDIELAEIVRQRRGGKSVKVSLDKL</sequence>
<reference evidence="3 4" key="1">
    <citation type="submission" date="2020-10" db="EMBL/GenBank/DDBJ databases">
        <title>Complete genome sequence of Cupriavidus basilensis CCUG 49340T.</title>
        <authorList>
            <person name="Salva-Serra F."/>
            <person name="Donoso R.A."/>
            <person name="Cho K.H."/>
            <person name="Yoo J.A."/>
            <person name="Lee K."/>
            <person name="Yoon S.-H."/>
            <person name="Perez-Pantoja D."/>
            <person name="Moore E.R.B."/>
        </authorList>
    </citation>
    <scope>NUCLEOTIDE SEQUENCE [LARGE SCALE GENOMIC DNA]</scope>
    <source>
        <strain evidence="4">CCUG 49340</strain>
    </source>
</reference>
<evidence type="ECO:0000256" key="2">
    <source>
        <dbReference type="RuleBase" id="RU362080"/>
    </source>
</evidence>
<proteinExistence type="inferred from homology"/>
<dbReference type="NCBIfam" id="TIGR01552">
    <property type="entry name" value="phd_fam"/>
    <property type="match status" value="1"/>
</dbReference>